<reference evidence="16" key="10">
    <citation type="submission" date="2023-06" db="EMBL/GenBank/DDBJ databases">
        <authorList>
            <consortium name="Clinical and Environmental Microbiology Branch: Whole genome sequencing antimicrobial resistance pathogens in the healthcare setting"/>
        </authorList>
    </citation>
    <scope>NUCLEOTIDE SEQUENCE</scope>
    <source>
        <strain evidence="16">2021CK-01020</strain>
    </source>
</reference>
<evidence type="ECO:0000256" key="1">
    <source>
        <dbReference type="ARBA" id="ARBA00005614"/>
    </source>
</evidence>
<evidence type="ECO:0000313" key="18">
    <source>
        <dbReference type="Proteomes" id="UP000194857"/>
    </source>
</evidence>
<dbReference type="Gene3D" id="3.30.70.100">
    <property type="match status" value="1"/>
</dbReference>
<evidence type="ECO:0000313" key="20">
    <source>
        <dbReference type="Proteomes" id="UP000270834"/>
    </source>
</evidence>
<evidence type="ECO:0000313" key="11">
    <source>
        <dbReference type="EMBL" id="MZZ16397.1"/>
    </source>
</evidence>
<dbReference type="EC" id="3.6.1.7" evidence="2 5"/>
<dbReference type="InterPro" id="IPR001792">
    <property type="entry name" value="Acylphosphatase-like_dom"/>
</dbReference>
<dbReference type="SMR" id="A0A072ZN00"/>
<evidence type="ECO:0000313" key="21">
    <source>
        <dbReference type="Proteomes" id="UP000284767"/>
    </source>
</evidence>
<keyword evidence="5 6" id="KW-0378">Hydrolase</keyword>
<evidence type="ECO:0000259" key="8">
    <source>
        <dbReference type="PROSITE" id="PS51160"/>
    </source>
</evidence>
<dbReference type="PROSITE" id="PS00151">
    <property type="entry name" value="ACYLPHOSPHATASE_2"/>
    <property type="match status" value="1"/>
</dbReference>
<evidence type="ECO:0000313" key="17">
    <source>
        <dbReference type="Proteomes" id="UP000045039"/>
    </source>
</evidence>
<dbReference type="eggNOG" id="COG1254">
    <property type="taxonomic scope" value="Bacteria"/>
</dbReference>
<feature type="domain" description="Acylphosphatase-like" evidence="8">
    <location>
        <begin position="5"/>
        <end position="91"/>
    </location>
</feature>
<dbReference type="EMBL" id="WOAD01000015">
    <property type="protein sequence ID" value="MUI37042.1"/>
    <property type="molecule type" value="Genomic_DNA"/>
</dbReference>
<name>A0A072ZN00_PSEAI</name>
<dbReference type="EMBL" id="CVVU01000044">
    <property type="protein sequence ID" value="CRO21810.1"/>
    <property type="molecule type" value="Genomic_DNA"/>
</dbReference>
<dbReference type="EMBL" id="NFFZ01000005">
    <property type="protein sequence ID" value="OTI62192.1"/>
    <property type="molecule type" value="Genomic_DNA"/>
</dbReference>
<dbReference type="KEGG" id="paeb:NCGM1900_1761"/>
<dbReference type="Proteomes" id="UP000194857">
    <property type="component" value="Unassembled WGS sequence"/>
</dbReference>
<evidence type="ECO:0000313" key="13">
    <source>
        <dbReference type="EMBL" id="RCI74465.1"/>
    </source>
</evidence>
<proteinExistence type="inferred from homology"/>
<dbReference type="EMBL" id="CP136986">
    <property type="protein sequence ID" value="WOS76025.1"/>
    <property type="molecule type" value="Genomic_DNA"/>
</dbReference>
<dbReference type="InterPro" id="IPR017968">
    <property type="entry name" value="Acylphosphatase_CS"/>
</dbReference>
<evidence type="ECO:0000256" key="5">
    <source>
        <dbReference type="PROSITE-ProRule" id="PRU00520"/>
    </source>
</evidence>
<dbReference type="SUPFAM" id="SSF54975">
    <property type="entry name" value="Acylphosphatase/BLUF domain-like"/>
    <property type="match status" value="1"/>
</dbReference>
<evidence type="ECO:0000256" key="4">
    <source>
        <dbReference type="ARBA" id="ARBA00047645"/>
    </source>
</evidence>
<comment type="similarity">
    <text evidence="1 7">Belongs to the acylphosphatase family.</text>
</comment>
<evidence type="ECO:0000313" key="15">
    <source>
        <dbReference type="EMBL" id="RPM06618.1"/>
    </source>
</evidence>
<dbReference type="OMA" id="VGFRWSM"/>
<dbReference type="Proteomes" id="UP000644192">
    <property type="component" value="Unassembled WGS sequence"/>
</dbReference>
<dbReference type="EMBL" id="QORE01000364">
    <property type="protein sequence ID" value="RCI74465.1"/>
    <property type="molecule type" value="Genomic_DNA"/>
</dbReference>
<dbReference type="Proteomes" id="UP000270834">
    <property type="component" value="Unassembled WGS sequence"/>
</dbReference>
<dbReference type="Proteomes" id="UP000284767">
    <property type="component" value="Unassembled WGS sequence"/>
</dbReference>
<dbReference type="PROSITE" id="PS00150">
    <property type="entry name" value="ACYLPHOSPHATASE_1"/>
    <property type="match status" value="1"/>
</dbReference>
<reference evidence="15 21" key="4">
    <citation type="submission" date="2017-08" db="EMBL/GenBank/DDBJ databases">
        <authorList>
            <person name="Feschi L."/>
            <person name="Jeukens J."/>
            <person name="Emond-Rheault J.-G."/>
            <person name="Kukavica-Ibrulj I."/>
            <person name="Boyle B."/>
            <person name="Levesque R.C."/>
        </authorList>
    </citation>
    <scope>NUCLEOTIDE SEQUENCE [LARGE SCALE GENOMIC DNA]</scope>
    <source>
        <strain evidence="15 21">PA-W36</strain>
    </source>
</reference>
<dbReference type="InterPro" id="IPR036046">
    <property type="entry name" value="Acylphosphatase-like_dom_sf"/>
</dbReference>
<dbReference type="PANTHER" id="PTHR47268">
    <property type="entry name" value="ACYLPHOSPHATASE"/>
    <property type="match status" value="1"/>
</dbReference>
<reference evidence="11" key="9">
    <citation type="submission" date="2020-01" db="EMBL/GenBank/DDBJ databases">
        <title>Bacteria Cultured from War Wounds Associated with the Conflict in Eastern Ukraine.</title>
        <authorList>
            <person name="Snesrud E."/>
            <person name="Galac M.R."/>
            <person name="Mc Gann P."/>
            <person name="Valentine K."/>
            <person name="Viacheslav K."/>
        </authorList>
    </citation>
    <scope>NUCLEOTIDE SEQUENCE</scope>
    <source>
        <strain evidence="11">VNMU148</strain>
    </source>
</reference>
<dbReference type="Proteomes" id="UP001297540">
    <property type="component" value="Chromosome"/>
</dbReference>
<evidence type="ECO:0000256" key="6">
    <source>
        <dbReference type="RuleBase" id="RU000553"/>
    </source>
</evidence>
<reference evidence="10 22" key="8">
    <citation type="submission" date="2019-11" db="EMBL/GenBank/DDBJ databases">
        <title>Genomes of ocular Pseudomonas aeruginosa isolates.</title>
        <authorList>
            <person name="Khan M."/>
            <person name="Rice S.A."/>
            <person name="Willcox M.D.P."/>
            <person name="Stapleton F."/>
        </authorList>
    </citation>
    <scope>NUCLEOTIDE SEQUENCE [LARGE SCALE GENOMIC DNA]</scope>
    <source>
        <strain evidence="10 22">PA221</strain>
    </source>
</reference>
<dbReference type="Proteomes" id="UP000045039">
    <property type="component" value="Unassembled WGS sequence"/>
</dbReference>
<reference evidence="14 20" key="6">
    <citation type="submission" date="2018-08" db="EMBL/GenBank/DDBJ databases">
        <title>Recombination of ecologically and evolutionarily significant loci maintains genetic cohesion in the Pseudomonas syringae species complex.</title>
        <authorList>
            <person name="Dillon M."/>
            <person name="Thakur S."/>
            <person name="Almeida R.N.D."/>
            <person name="Weir B.S."/>
            <person name="Guttman D.S."/>
        </authorList>
    </citation>
    <scope>NUCLEOTIDE SEQUENCE [LARGE SCALE GENOMIC DNA]</scope>
    <source>
        <strain evidence="14 20">ICMP 7846</strain>
    </source>
</reference>
<dbReference type="InterPro" id="IPR020456">
    <property type="entry name" value="Acylphosphatase"/>
</dbReference>
<evidence type="ECO:0000313" key="9">
    <source>
        <dbReference type="EMBL" id="CRO21810.1"/>
    </source>
</evidence>
<reference evidence="12 18" key="3">
    <citation type="submission" date="2017-05" db="EMBL/GenBank/DDBJ databases">
        <authorList>
            <person name="Song R."/>
            <person name="Chenine A.L."/>
            <person name="Ruprecht R.M."/>
        </authorList>
    </citation>
    <scope>NUCLEOTIDE SEQUENCE [LARGE SCALE GENOMIC DNA]</scope>
    <source>
        <strain evidence="12 18">S567_C10_BS</strain>
    </source>
</reference>
<evidence type="ECO:0000313" key="14">
    <source>
        <dbReference type="EMBL" id="RMS46438.1"/>
    </source>
</evidence>
<dbReference type="PANTHER" id="PTHR47268:SF4">
    <property type="entry name" value="ACYLPHOSPHATASE"/>
    <property type="match status" value="1"/>
</dbReference>
<feature type="active site" evidence="5">
    <location>
        <position position="20"/>
    </location>
</feature>
<evidence type="ECO:0000313" key="12">
    <source>
        <dbReference type="EMBL" id="OTI62192.1"/>
    </source>
</evidence>
<reference evidence="16" key="11">
    <citation type="submission" date="2023-10" db="EMBL/GenBank/DDBJ databases">
        <title>Pathogen: clinical or host-associated sample.</title>
        <authorList>
            <person name="Hergert J."/>
            <person name="Casey R."/>
            <person name="Wagner J."/>
            <person name="Young E.L."/>
            <person name="Oakeson K.F."/>
        </authorList>
    </citation>
    <scope>NUCLEOTIDE SEQUENCE</scope>
    <source>
        <strain evidence="16">2021CK-01020</strain>
    </source>
</reference>
<comment type="catalytic activity">
    <reaction evidence="4 5 6">
        <text>an acyl phosphate + H2O = a carboxylate + phosphate + H(+)</text>
        <dbReference type="Rhea" id="RHEA:14965"/>
        <dbReference type="ChEBI" id="CHEBI:15377"/>
        <dbReference type="ChEBI" id="CHEBI:15378"/>
        <dbReference type="ChEBI" id="CHEBI:29067"/>
        <dbReference type="ChEBI" id="CHEBI:43474"/>
        <dbReference type="ChEBI" id="CHEBI:59918"/>
        <dbReference type="EC" id="3.6.1.7"/>
    </reaction>
</comment>
<reference evidence="15 21" key="7">
    <citation type="submission" date="2019-01" db="EMBL/GenBank/DDBJ databases">
        <title>The Pseudomonas aeruginosa pan-genome provides new insights on its population structure, horizontal gene transfer and pathogenicity.</title>
        <authorList>
            <person name="Freschi L."/>
            <person name="Vincent A.T."/>
            <person name="Jeukens J."/>
            <person name="Emond-Rheault J.-G."/>
            <person name="Kukavica-Ibrulj I."/>
            <person name="Dupont M.-J."/>
            <person name="Charette S.J."/>
            <person name="Boyle B."/>
            <person name="Levesque R.C."/>
        </authorList>
    </citation>
    <scope>NUCLEOTIDE SEQUENCE [LARGE SCALE GENOMIC DNA]</scope>
    <source>
        <strain evidence="15 21">PA-W36</strain>
    </source>
</reference>
<protein>
    <recommendedName>
        <fullName evidence="3 5">Acylphosphatase</fullName>
        <ecNumber evidence="2 5">3.6.1.7</ecNumber>
    </recommendedName>
</protein>
<sequence>MARICLHAYVGGRVQGVGFRQATREEADRLELDGWVRNLDDGRVEVVWEGEEDRAKALERWLGRGPRHAEVSAVEVEQMPLQGIAGFVVRR</sequence>
<evidence type="ECO:0000256" key="2">
    <source>
        <dbReference type="ARBA" id="ARBA00012150"/>
    </source>
</evidence>
<reference evidence="9" key="2">
    <citation type="submission" date="2015-06" db="EMBL/GenBank/DDBJ databases">
        <authorList>
            <person name="Radhakrishnan R."/>
            <person name="Underwood A."/>
            <person name="Al-Shahib A."/>
        </authorList>
    </citation>
    <scope>NUCLEOTIDE SEQUENCE</scope>
    <source>
        <strain evidence="9">P19_London_7_VIM_2_05_10</strain>
    </source>
</reference>
<dbReference type="Proteomes" id="UP000253594">
    <property type="component" value="Unassembled WGS sequence"/>
</dbReference>
<dbReference type="EMBL" id="WXZT01000026">
    <property type="protein sequence ID" value="MZZ16397.1"/>
    <property type="molecule type" value="Genomic_DNA"/>
</dbReference>
<reference evidence="17" key="1">
    <citation type="submission" date="2015-06" db="EMBL/GenBank/DDBJ databases">
        <authorList>
            <person name="Radhakrishnan Rajesh"/>
            <person name="Underwood Anthony"/>
            <person name="Al-Shahib Ali"/>
        </authorList>
    </citation>
    <scope>NUCLEOTIDE SEQUENCE [LARGE SCALE GENOMIC DNA]</scope>
    <source>
        <strain evidence="17">P19_London_7_VIM_2_05_10</strain>
    </source>
</reference>
<reference evidence="13 19" key="5">
    <citation type="submission" date="2018-07" db="EMBL/GenBank/DDBJ databases">
        <title>Mechanisms of high-level aminoglycoside resistance among Gram-negative pathogens in Brazil.</title>
        <authorList>
            <person name="Ballaben A.S."/>
            <person name="Darini A.L.C."/>
            <person name="Doi Y."/>
        </authorList>
    </citation>
    <scope>NUCLEOTIDE SEQUENCE [LARGE SCALE GENOMIC DNA]</scope>
    <source>
        <strain evidence="13 19">B2-305</strain>
    </source>
</reference>
<evidence type="ECO:0000313" key="22">
    <source>
        <dbReference type="Proteomes" id="UP000433532"/>
    </source>
</evidence>
<evidence type="ECO:0000256" key="7">
    <source>
        <dbReference type="RuleBase" id="RU004168"/>
    </source>
</evidence>
<accession>A0A072ZN00</accession>
<evidence type="ECO:0000313" key="10">
    <source>
        <dbReference type="EMBL" id="MUI37042.1"/>
    </source>
</evidence>
<organism evidence="9 17">
    <name type="scientific">Pseudomonas aeruginosa</name>
    <dbReference type="NCBI Taxonomy" id="287"/>
    <lineage>
        <taxon>Bacteria</taxon>
        <taxon>Pseudomonadati</taxon>
        <taxon>Pseudomonadota</taxon>
        <taxon>Gammaproteobacteria</taxon>
        <taxon>Pseudomonadales</taxon>
        <taxon>Pseudomonadaceae</taxon>
        <taxon>Pseudomonas</taxon>
    </lineage>
</organism>
<accession>A0A1S1C2J4</accession>
<gene>
    <name evidence="9" type="primary">acyP</name>
    <name evidence="14" type="ORF">ALP65_00794</name>
    <name evidence="12" type="ORF">CAZ10_11485</name>
    <name evidence="13" type="ORF">DT376_12875</name>
    <name evidence="10" type="ORF">GNQ48_18730</name>
    <name evidence="11" type="ORF">GUL26_29450</name>
    <name evidence="15" type="ORF">IPC1295_27735</name>
    <name evidence="16" type="ORF">L4V69_26455</name>
    <name evidence="9" type="ORF">PAERUG_P19_London_7_VIM_2_05_10_01102</name>
</gene>
<dbReference type="EMBL" id="RBSQ01001235">
    <property type="protein sequence ID" value="RMS46438.1"/>
    <property type="molecule type" value="Genomic_DNA"/>
</dbReference>
<evidence type="ECO:0000313" key="16">
    <source>
        <dbReference type="EMBL" id="WOS76025.1"/>
    </source>
</evidence>
<dbReference type="NCBIfam" id="NF011014">
    <property type="entry name" value="PRK14442.1"/>
    <property type="match status" value="1"/>
</dbReference>
<evidence type="ECO:0000256" key="3">
    <source>
        <dbReference type="ARBA" id="ARBA00015991"/>
    </source>
</evidence>
<evidence type="ECO:0000313" key="19">
    <source>
        <dbReference type="Proteomes" id="UP000253594"/>
    </source>
</evidence>
<dbReference type="EMBL" id="NSNE01000022">
    <property type="protein sequence ID" value="RPM06618.1"/>
    <property type="molecule type" value="Genomic_DNA"/>
</dbReference>
<dbReference type="GO" id="GO:0003998">
    <property type="term" value="F:acylphosphatase activity"/>
    <property type="evidence" value="ECO:0007669"/>
    <property type="project" value="UniProtKB-EC"/>
</dbReference>
<dbReference type="RefSeq" id="WP_003102385.1">
    <property type="nucleotide sequence ID" value="NZ_AP014622.1"/>
</dbReference>
<dbReference type="PROSITE" id="PS51160">
    <property type="entry name" value="ACYLPHOSPHATASE_3"/>
    <property type="match status" value="1"/>
</dbReference>
<dbReference type="Proteomes" id="UP000433532">
    <property type="component" value="Unassembled WGS sequence"/>
</dbReference>
<dbReference type="Pfam" id="PF00708">
    <property type="entry name" value="Acylphosphatase"/>
    <property type="match status" value="1"/>
</dbReference>
<feature type="active site" evidence="5">
    <location>
        <position position="38"/>
    </location>
</feature>
<dbReference type="AlphaFoldDB" id="A0A072ZN00"/>